<keyword evidence="2 7" id="KW-0808">Transferase</keyword>
<dbReference type="InterPro" id="IPR036388">
    <property type="entry name" value="WH-like_DNA-bd_sf"/>
</dbReference>
<sequence>MESTEACKALMQKGQAQLWQHIFAFAESMALKCVVELRVADIIQSHGVATSLSQIAAGIDSPSPNIPYLSRIMRLLGRKGIFSAHQSSTSGETLYGLTDVSRCLLSESELDQTPLVLMQNHEWVMATWHRLAECVKEGGNAFVKVHGCELFDLAAKNPEFNKLFNDAMTCSAKGFARSLVVGYKDGLDSINGSLMDVGGGSGELIANIIKEYPHIKGVNCDLPHVIATAPAHKGVSHVEGDMFGALPKADAIIMQRILHGFDDEDCIKILRNCLKAIPKKGGKLIVVDHVRKADGNGAYDAMGVTIDLLMMTLGTGQGGKQRTAPEWKKLIEKGGFSVQRIIELHNLPSVIEAFPA</sequence>
<feature type="domain" description="O-methyltransferase dimerisation" evidence="6">
    <location>
        <begin position="19"/>
        <end position="106"/>
    </location>
</feature>
<dbReference type="SUPFAM" id="SSF53335">
    <property type="entry name" value="S-adenosyl-L-methionine-dependent methyltransferases"/>
    <property type="match status" value="1"/>
</dbReference>
<evidence type="ECO:0000313" key="7">
    <source>
        <dbReference type="EMBL" id="KAB1210045.1"/>
    </source>
</evidence>
<evidence type="ECO:0000259" key="5">
    <source>
        <dbReference type="Pfam" id="PF00891"/>
    </source>
</evidence>
<dbReference type="Pfam" id="PF00891">
    <property type="entry name" value="Methyltransf_2"/>
    <property type="match status" value="1"/>
</dbReference>
<reference evidence="7 8" key="1">
    <citation type="journal article" date="2019" name="Plant Biotechnol. J.">
        <title>The red bayberry genome and genetic basis of sex determination.</title>
        <authorList>
            <person name="Jia H.M."/>
            <person name="Jia H.J."/>
            <person name="Cai Q.L."/>
            <person name="Wang Y."/>
            <person name="Zhao H.B."/>
            <person name="Yang W.F."/>
            <person name="Wang G.Y."/>
            <person name="Li Y.H."/>
            <person name="Zhan D.L."/>
            <person name="Shen Y.T."/>
            <person name="Niu Q.F."/>
            <person name="Chang L."/>
            <person name="Qiu J."/>
            <person name="Zhao L."/>
            <person name="Xie H.B."/>
            <person name="Fu W.Y."/>
            <person name="Jin J."/>
            <person name="Li X.W."/>
            <person name="Jiao Y."/>
            <person name="Zhou C.C."/>
            <person name="Tu T."/>
            <person name="Chai C.Y."/>
            <person name="Gao J.L."/>
            <person name="Fan L.J."/>
            <person name="van de Weg E."/>
            <person name="Wang J.Y."/>
            <person name="Gao Z.S."/>
        </authorList>
    </citation>
    <scope>NUCLEOTIDE SEQUENCE [LARGE SCALE GENOMIC DNA]</scope>
    <source>
        <tissue evidence="7">Leaves</tissue>
    </source>
</reference>
<evidence type="ECO:0000256" key="3">
    <source>
        <dbReference type="ARBA" id="ARBA00022691"/>
    </source>
</evidence>
<dbReference type="InterPro" id="IPR012967">
    <property type="entry name" value="COMT_dimerisation"/>
</dbReference>
<dbReference type="Pfam" id="PF08100">
    <property type="entry name" value="Dimerisation"/>
    <property type="match status" value="1"/>
</dbReference>
<dbReference type="GO" id="GO:0032259">
    <property type="term" value="P:methylation"/>
    <property type="evidence" value="ECO:0007669"/>
    <property type="project" value="UniProtKB-KW"/>
</dbReference>
<name>A0A6A1VBY8_9ROSI</name>
<dbReference type="Gene3D" id="3.40.50.150">
    <property type="entry name" value="Vaccinia Virus protein VP39"/>
    <property type="match status" value="1"/>
</dbReference>
<comment type="caution">
    <text evidence="7">The sequence shown here is derived from an EMBL/GenBank/DDBJ whole genome shotgun (WGS) entry which is preliminary data.</text>
</comment>
<dbReference type="PIRSF" id="PIRSF005739">
    <property type="entry name" value="O-mtase"/>
    <property type="match status" value="1"/>
</dbReference>
<organism evidence="7 8">
    <name type="scientific">Morella rubra</name>
    <name type="common">Chinese bayberry</name>
    <dbReference type="NCBI Taxonomy" id="262757"/>
    <lineage>
        <taxon>Eukaryota</taxon>
        <taxon>Viridiplantae</taxon>
        <taxon>Streptophyta</taxon>
        <taxon>Embryophyta</taxon>
        <taxon>Tracheophyta</taxon>
        <taxon>Spermatophyta</taxon>
        <taxon>Magnoliopsida</taxon>
        <taxon>eudicotyledons</taxon>
        <taxon>Gunneridae</taxon>
        <taxon>Pentapetalae</taxon>
        <taxon>rosids</taxon>
        <taxon>fabids</taxon>
        <taxon>Fagales</taxon>
        <taxon>Myricaceae</taxon>
        <taxon>Morella</taxon>
    </lineage>
</organism>
<gene>
    <name evidence="7" type="ORF">CJ030_MR6G019423</name>
</gene>
<protein>
    <submittedName>
        <fullName evidence="7">(R,S)-reticuline 7-O-methyltransferase</fullName>
    </submittedName>
</protein>
<keyword evidence="8" id="KW-1185">Reference proteome</keyword>
<keyword evidence="1 7" id="KW-0489">Methyltransferase</keyword>
<evidence type="ECO:0000256" key="2">
    <source>
        <dbReference type="ARBA" id="ARBA00022679"/>
    </source>
</evidence>
<proteinExistence type="predicted"/>
<dbReference type="Gene3D" id="1.10.10.10">
    <property type="entry name" value="Winged helix-like DNA-binding domain superfamily/Winged helix DNA-binding domain"/>
    <property type="match status" value="1"/>
</dbReference>
<keyword evidence="3" id="KW-0949">S-adenosyl-L-methionine</keyword>
<dbReference type="GO" id="GO:0008171">
    <property type="term" value="F:O-methyltransferase activity"/>
    <property type="evidence" value="ECO:0007669"/>
    <property type="project" value="InterPro"/>
</dbReference>
<evidence type="ECO:0000313" key="8">
    <source>
        <dbReference type="Proteomes" id="UP000516437"/>
    </source>
</evidence>
<evidence type="ECO:0000259" key="6">
    <source>
        <dbReference type="Pfam" id="PF08100"/>
    </source>
</evidence>
<evidence type="ECO:0000256" key="4">
    <source>
        <dbReference type="PIRSR" id="PIRSR005739-1"/>
    </source>
</evidence>
<dbReference type="PROSITE" id="PS51683">
    <property type="entry name" value="SAM_OMT_II"/>
    <property type="match status" value="1"/>
</dbReference>
<dbReference type="InterPro" id="IPR029063">
    <property type="entry name" value="SAM-dependent_MTases_sf"/>
</dbReference>
<dbReference type="EMBL" id="RXIC02000024">
    <property type="protein sequence ID" value="KAB1210045.1"/>
    <property type="molecule type" value="Genomic_DNA"/>
</dbReference>
<dbReference type="AlphaFoldDB" id="A0A6A1VBY8"/>
<dbReference type="InterPro" id="IPR016461">
    <property type="entry name" value="COMT-like"/>
</dbReference>
<dbReference type="SUPFAM" id="SSF46785">
    <property type="entry name" value="Winged helix' DNA-binding domain"/>
    <property type="match status" value="1"/>
</dbReference>
<dbReference type="OrthoDB" id="1606438at2759"/>
<feature type="domain" description="O-methyltransferase C-terminal" evidence="5">
    <location>
        <begin position="128"/>
        <end position="337"/>
    </location>
</feature>
<dbReference type="GO" id="GO:0046983">
    <property type="term" value="F:protein dimerization activity"/>
    <property type="evidence" value="ECO:0007669"/>
    <property type="project" value="InterPro"/>
</dbReference>
<dbReference type="InterPro" id="IPR001077">
    <property type="entry name" value="COMT_C"/>
</dbReference>
<accession>A0A6A1VBY8</accession>
<dbReference type="InterPro" id="IPR036390">
    <property type="entry name" value="WH_DNA-bd_sf"/>
</dbReference>
<dbReference type="PANTHER" id="PTHR11746">
    <property type="entry name" value="O-METHYLTRANSFERASE"/>
    <property type="match status" value="1"/>
</dbReference>
<dbReference type="Proteomes" id="UP000516437">
    <property type="component" value="Chromosome 6"/>
</dbReference>
<evidence type="ECO:0000256" key="1">
    <source>
        <dbReference type="ARBA" id="ARBA00022603"/>
    </source>
</evidence>
<feature type="active site" description="Proton acceptor" evidence="4">
    <location>
        <position position="259"/>
    </location>
</feature>